<dbReference type="EMBL" id="BQKI01000017">
    <property type="protein sequence ID" value="GJN10407.1"/>
    <property type="molecule type" value="Genomic_DNA"/>
</dbReference>
<keyword evidence="5" id="KW-1185">Reference proteome</keyword>
<dbReference type="InterPro" id="IPR001810">
    <property type="entry name" value="F-box_dom"/>
</dbReference>
<dbReference type="Proteomes" id="UP001054889">
    <property type="component" value="Unassembled WGS sequence"/>
</dbReference>
<dbReference type="PANTHER" id="PTHR32133:SF372">
    <property type="entry name" value="F-BOX DOMAIN-CONTAINING PROTEIN"/>
    <property type="match status" value="1"/>
</dbReference>
<dbReference type="SUPFAM" id="SSF81383">
    <property type="entry name" value="F-box domain"/>
    <property type="match status" value="1"/>
</dbReference>
<dbReference type="Pfam" id="PF00646">
    <property type="entry name" value="F-box"/>
    <property type="match status" value="1"/>
</dbReference>
<dbReference type="Pfam" id="PF23635">
    <property type="entry name" value="Beta-prop_AT5G49610-like"/>
    <property type="match status" value="1"/>
</dbReference>
<dbReference type="InterPro" id="IPR056594">
    <property type="entry name" value="AT5G49610-like_b-prop"/>
</dbReference>
<sequence>MPRTNLRIYVSVTSLLLIGLRLFIVGDDIYFVLRPSDIILIYDIGKNCLSSIDPSTAHDTNGGIALMPMEDGSLGLTNVRGPMPFLWSRYVDPVGIAGWVQLKVIELEQPIAITPFFGEDEVEVNVRVYWDIPRYAPPRPPPELIDDAVSEILLRIPPEEPAYLFRAALVCKHWRRILSDPSFLRRYRSFNQTPPMLGFFCNVFATVYADPCFVPTTAASPVPQTASSCHPMWALDCRHGRVLLRQSGSDNLTVWDPITGDREELHWPDFPFSPCAAVFLCAAAGCDHYNCHGTPFLVVVVGRNGRNSTAYACVYTSEGGTWGTPISVHFQPTFFTNRIAHGTHIRDEFYFVLELGARILKYDLGRNYLSVINTPDVYHDFALMSPDWGLLGLVDIIGFRLYLWLRKAIVEGKEGWEQCRVIDLEKLIPTRKLSRQPEVIGTTRKQACSGG</sequence>
<keyword evidence="1" id="KW-0812">Transmembrane</keyword>
<dbReference type="Gene3D" id="1.20.1280.50">
    <property type="match status" value="1"/>
</dbReference>
<evidence type="ECO:0008006" key="6">
    <source>
        <dbReference type="Google" id="ProtNLM"/>
    </source>
</evidence>
<feature type="transmembrane region" description="Helical" evidence="1">
    <location>
        <begin position="6"/>
        <end position="24"/>
    </location>
</feature>
<name>A0AAV5DJX1_ELECO</name>
<gene>
    <name evidence="4" type="primary">ga28497</name>
    <name evidence="4" type="ORF">PR202_ga28497</name>
</gene>
<feature type="domain" description="F-box" evidence="2">
    <location>
        <begin position="144"/>
        <end position="185"/>
    </location>
</feature>
<keyword evidence="1" id="KW-0472">Membrane</keyword>
<evidence type="ECO:0000259" key="3">
    <source>
        <dbReference type="Pfam" id="PF23635"/>
    </source>
</evidence>
<dbReference type="PANTHER" id="PTHR32133">
    <property type="entry name" value="OS07G0120400 PROTEIN"/>
    <property type="match status" value="1"/>
</dbReference>
<reference evidence="4" key="2">
    <citation type="submission" date="2021-12" db="EMBL/GenBank/DDBJ databases">
        <title>Resequencing data analysis of finger millet.</title>
        <authorList>
            <person name="Hatakeyama M."/>
            <person name="Aluri S."/>
            <person name="Balachadran M.T."/>
            <person name="Sivarajan S.R."/>
            <person name="Poveda L."/>
            <person name="Shimizu-Inatsugi R."/>
            <person name="Schlapbach R."/>
            <person name="Sreeman S.M."/>
            <person name="Shimizu K.K."/>
        </authorList>
    </citation>
    <scope>NUCLEOTIDE SEQUENCE</scope>
</reference>
<reference evidence="4" key="1">
    <citation type="journal article" date="2018" name="DNA Res.">
        <title>Multiple hybrid de novo genome assembly of finger millet, an orphan allotetraploid crop.</title>
        <authorList>
            <person name="Hatakeyama M."/>
            <person name="Aluri S."/>
            <person name="Balachadran M.T."/>
            <person name="Sivarajan S.R."/>
            <person name="Patrignani A."/>
            <person name="Gruter S."/>
            <person name="Poveda L."/>
            <person name="Shimizu-Inatsugi R."/>
            <person name="Baeten J."/>
            <person name="Francoijs K.J."/>
            <person name="Nataraja K.N."/>
            <person name="Reddy Y.A.N."/>
            <person name="Phadnis S."/>
            <person name="Ravikumar R.L."/>
            <person name="Schlapbach R."/>
            <person name="Sreeman S.M."/>
            <person name="Shimizu K.K."/>
        </authorList>
    </citation>
    <scope>NUCLEOTIDE SEQUENCE</scope>
</reference>
<evidence type="ECO:0000259" key="2">
    <source>
        <dbReference type="Pfam" id="PF00646"/>
    </source>
</evidence>
<organism evidence="4 5">
    <name type="scientific">Eleusine coracana subsp. coracana</name>
    <dbReference type="NCBI Taxonomy" id="191504"/>
    <lineage>
        <taxon>Eukaryota</taxon>
        <taxon>Viridiplantae</taxon>
        <taxon>Streptophyta</taxon>
        <taxon>Embryophyta</taxon>
        <taxon>Tracheophyta</taxon>
        <taxon>Spermatophyta</taxon>
        <taxon>Magnoliopsida</taxon>
        <taxon>Liliopsida</taxon>
        <taxon>Poales</taxon>
        <taxon>Poaceae</taxon>
        <taxon>PACMAD clade</taxon>
        <taxon>Chloridoideae</taxon>
        <taxon>Cynodonteae</taxon>
        <taxon>Eleusininae</taxon>
        <taxon>Eleusine</taxon>
    </lineage>
</organism>
<protein>
    <recommendedName>
        <fullName evidence="6">F-box domain-containing protein</fullName>
    </recommendedName>
</protein>
<dbReference type="InterPro" id="IPR036047">
    <property type="entry name" value="F-box-like_dom_sf"/>
</dbReference>
<comment type="caution">
    <text evidence="4">The sequence shown here is derived from an EMBL/GenBank/DDBJ whole genome shotgun (WGS) entry which is preliminary data.</text>
</comment>
<evidence type="ECO:0000313" key="4">
    <source>
        <dbReference type="EMBL" id="GJN10407.1"/>
    </source>
</evidence>
<feature type="domain" description="F-box protein AT5G49610-like beta-propeller" evidence="3">
    <location>
        <begin position="235"/>
        <end position="428"/>
    </location>
</feature>
<accession>A0AAV5DJX1</accession>
<evidence type="ECO:0000256" key="1">
    <source>
        <dbReference type="SAM" id="Phobius"/>
    </source>
</evidence>
<keyword evidence="1" id="KW-1133">Transmembrane helix</keyword>
<dbReference type="AlphaFoldDB" id="A0AAV5DJX1"/>
<proteinExistence type="predicted"/>
<evidence type="ECO:0000313" key="5">
    <source>
        <dbReference type="Proteomes" id="UP001054889"/>
    </source>
</evidence>